<proteinExistence type="predicted"/>
<gene>
    <name evidence="1" type="ORF">E0F88_18000</name>
</gene>
<organism evidence="1 2">
    <name type="scientific">Dyadobacter psychrotolerans</name>
    <dbReference type="NCBI Taxonomy" id="2541721"/>
    <lineage>
        <taxon>Bacteria</taxon>
        <taxon>Pseudomonadati</taxon>
        <taxon>Bacteroidota</taxon>
        <taxon>Cytophagia</taxon>
        <taxon>Cytophagales</taxon>
        <taxon>Spirosomataceae</taxon>
        <taxon>Dyadobacter</taxon>
    </lineage>
</organism>
<dbReference type="RefSeq" id="WP_131959663.1">
    <property type="nucleotide sequence ID" value="NZ_SMFL01000006.1"/>
</dbReference>
<name>A0A4R5DK78_9BACT</name>
<evidence type="ECO:0000313" key="2">
    <source>
        <dbReference type="Proteomes" id="UP000294850"/>
    </source>
</evidence>
<evidence type="ECO:0000313" key="1">
    <source>
        <dbReference type="EMBL" id="TDE13787.1"/>
    </source>
</evidence>
<comment type="caution">
    <text evidence="1">The sequence shown here is derived from an EMBL/GenBank/DDBJ whole genome shotgun (WGS) entry which is preliminary data.</text>
</comment>
<sequence length="146" mass="16832">MSIKFLINSQEINIRSTGIHITRCDNFSSFKLILAPENFSRLTIFYAFPDTISDVTHITQQEVFEMKLKSKKNMGEIIVSDIKEKILAGYKFFFINPAGIDSSGVEIILDYITNLFENSEKNVSIVLVMQHKEYHFYFEDDSVVTS</sequence>
<dbReference type="EMBL" id="SMFL01000006">
    <property type="protein sequence ID" value="TDE13787.1"/>
    <property type="molecule type" value="Genomic_DNA"/>
</dbReference>
<reference evidence="1 2" key="1">
    <citation type="submission" date="2019-03" db="EMBL/GenBank/DDBJ databases">
        <title>Dyadobacter AR-3-6 sp. nov., isolated from arctic soil.</title>
        <authorList>
            <person name="Chaudhary D.K."/>
        </authorList>
    </citation>
    <scope>NUCLEOTIDE SEQUENCE [LARGE SCALE GENOMIC DNA]</scope>
    <source>
        <strain evidence="1 2">AR-3-6</strain>
    </source>
</reference>
<dbReference type="AlphaFoldDB" id="A0A4R5DK78"/>
<dbReference type="Proteomes" id="UP000294850">
    <property type="component" value="Unassembled WGS sequence"/>
</dbReference>
<protein>
    <submittedName>
        <fullName evidence="1">Uncharacterized protein</fullName>
    </submittedName>
</protein>
<accession>A0A4R5DK78</accession>
<keyword evidence="2" id="KW-1185">Reference proteome</keyword>